<protein>
    <submittedName>
        <fullName evidence="1">Uncharacterized protein</fullName>
    </submittedName>
</protein>
<dbReference type="Proteomes" id="UP000824496">
    <property type="component" value="Chromosome"/>
</dbReference>
<accession>A0ABN6K8Z6</accession>
<sequence length="92" mass="9688">MSWPCHIPQAFLGALRYTRREGPEVGHRTAPGCSPLRRASKRYRHGCHPGALTVAAALGADVTLGRSILLRDSALMAILSGALASAALAKGR</sequence>
<gene>
    <name evidence="1" type="ORF">MANAM107_13280</name>
</gene>
<dbReference type="EMBL" id="AP025017">
    <property type="protein sequence ID" value="BDA64494.1"/>
    <property type="molecule type" value="Genomic_DNA"/>
</dbReference>
<keyword evidence="2" id="KW-1185">Reference proteome</keyword>
<evidence type="ECO:0000313" key="1">
    <source>
        <dbReference type="EMBL" id="BDA64494.1"/>
    </source>
</evidence>
<evidence type="ECO:0000313" key="2">
    <source>
        <dbReference type="Proteomes" id="UP000824496"/>
    </source>
</evidence>
<name>A0ABN6K8Z6_9ACTO</name>
<organism evidence="1 2">
    <name type="scientific">Actinomyces capricornis</name>
    <dbReference type="NCBI Taxonomy" id="2755559"/>
    <lineage>
        <taxon>Bacteria</taxon>
        <taxon>Bacillati</taxon>
        <taxon>Actinomycetota</taxon>
        <taxon>Actinomycetes</taxon>
        <taxon>Actinomycetales</taxon>
        <taxon>Actinomycetaceae</taxon>
        <taxon>Actinomyces</taxon>
    </lineage>
</organism>
<reference evidence="1 2" key="1">
    <citation type="submission" date="2021-08" db="EMBL/GenBank/DDBJ databases">
        <title>Whole genome sequence of novel Actinomyces species strain MAS-1.</title>
        <authorList>
            <person name="Saito M."/>
            <person name="Kuwahara N."/>
            <person name="Takizawa T."/>
            <person name="Gotouda H."/>
            <person name="Ochiai T."/>
        </authorList>
    </citation>
    <scope>NUCLEOTIDE SEQUENCE [LARGE SCALE GENOMIC DNA]</scope>
    <source>
        <strain evidence="1 2">MAS-1</strain>
    </source>
</reference>
<proteinExistence type="predicted"/>